<dbReference type="Gramene" id="KMS65234">
    <property type="protein sequence ID" value="KMS65234"/>
    <property type="gene ID" value="BVRB_038050"/>
</dbReference>
<sequence length="39" mass="4038">MVMDSPTNGLDSVSAMELAKITKALVVNSGRSAIMSLAQ</sequence>
<dbReference type="eggNOG" id="KOG0061">
    <property type="taxonomic scope" value="Eukaryota"/>
</dbReference>
<accession>A0A0J7YNU5</accession>
<dbReference type="EMBL" id="KQ112323">
    <property type="protein sequence ID" value="KMS65234.1"/>
    <property type="molecule type" value="Genomic_DNA"/>
</dbReference>
<feature type="non-terminal residue" evidence="1">
    <location>
        <position position="39"/>
    </location>
</feature>
<dbReference type="Proteomes" id="UP000035740">
    <property type="component" value="Unassembled WGS sequence"/>
</dbReference>
<gene>
    <name evidence="1" type="ORF">BVRB_038050</name>
</gene>
<reference evidence="1 2" key="1">
    <citation type="journal article" date="2014" name="Nature">
        <title>The genome of the recently domesticated crop plant sugar beet (Beta vulgaris).</title>
        <authorList>
            <person name="Dohm J.C."/>
            <person name="Minoche A.E."/>
            <person name="Holtgrawe D."/>
            <person name="Capella-Gutierrez S."/>
            <person name="Zakrzewski F."/>
            <person name="Tafer H."/>
            <person name="Rupp O."/>
            <person name="Sorensen T.R."/>
            <person name="Stracke R."/>
            <person name="Reinhardt R."/>
            <person name="Goesmann A."/>
            <person name="Kraft T."/>
            <person name="Schulz B."/>
            <person name="Stadler P.F."/>
            <person name="Schmidt T."/>
            <person name="Gabaldon T."/>
            <person name="Lehrach H."/>
            <person name="Weisshaar B."/>
            <person name="Himmelbauer H."/>
        </authorList>
    </citation>
    <scope>NUCLEOTIDE SEQUENCE [LARGE SCALE GENOMIC DNA]</scope>
    <source>
        <tissue evidence="1">Taproot</tissue>
    </source>
</reference>
<keyword evidence="2" id="KW-1185">Reference proteome</keyword>
<evidence type="ECO:0000313" key="1">
    <source>
        <dbReference type="EMBL" id="KMS65234.1"/>
    </source>
</evidence>
<name>A0A0J7YNU5_BETVV</name>
<dbReference type="AlphaFoldDB" id="A0A0J7YNU5"/>
<proteinExistence type="predicted"/>
<protein>
    <submittedName>
        <fullName evidence="1">Uncharacterized protein</fullName>
    </submittedName>
</protein>
<evidence type="ECO:0000313" key="2">
    <source>
        <dbReference type="Proteomes" id="UP000035740"/>
    </source>
</evidence>
<organism evidence="1 2">
    <name type="scientific">Beta vulgaris subsp. vulgaris</name>
    <name type="common">Beet</name>
    <dbReference type="NCBI Taxonomy" id="3555"/>
    <lineage>
        <taxon>Eukaryota</taxon>
        <taxon>Viridiplantae</taxon>
        <taxon>Streptophyta</taxon>
        <taxon>Embryophyta</taxon>
        <taxon>Tracheophyta</taxon>
        <taxon>Spermatophyta</taxon>
        <taxon>Magnoliopsida</taxon>
        <taxon>eudicotyledons</taxon>
        <taxon>Gunneridae</taxon>
        <taxon>Pentapetalae</taxon>
        <taxon>Caryophyllales</taxon>
        <taxon>Chenopodiaceae</taxon>
        <taxon>Betoideae</taxon>
        <taxon>Beta</taxon>
    </lineage>
</organism>